<dbReference type="Pfam" id="PF04909">
    <property type="entry name" value="Amidohydro_2"/>
    <property type="match status" value="1"/>
</dbReference>
<dbReference type="AlphaFoldDB" id="A0A0D2FMB1"/>
<evidence type="ECO:0000256" key="3">
    <source>
        <dbReference type="ARBA" id="ARBA00022793"/>
    </source>
</evidence>
<evidence type="ECO:0000256" key="8">
    <source>
        <dbReference type="RuleBase" id="RU366045"/>
    </source>
</evidence>
<dbReference type="STRING" id="1442369.A0A0D2FMB1"/>
<dbReference type="HOGENOM" id="CLU_039329_2_0_1"/>
<dbReference type="GO" id="GO:0016787">
    <property type="term" value="F:hydrolase activity"/>
    <property type="evidence" value="ECO:0007669"/>
    <property type="project" value="InterPro"/>
</dbReference>
<organism evidence="11 12">
    <name type="scientific">Rhinocladiella mackenziei CBS 650.93</name>
    <dbReference type="NCBI Taxonomy" id="1442369"/>
    <lineage>
        <taxon>Eukaryota</taxon>
        <taxon>Fungi</taxon>
        <taxon>Dikarya</taxon>
        <taxon>Ascomycota</taxon>
        <taxon>Pezizomycotina</taxon>
        <taxon>Eurotiomycetes</taxon>
        <taxon>Chaetothyriomycetidae</taxon>
        <taxon>Chaetothyriales</taxon>
        <taxon>Herpotrichiellaceae</taxon>
        <taxon>Rhinocladiella</taxon>
    </lineage>
</organism>
<feature type="domain" description="Amidohydrolase-related" evidence="10">
    <location>
        <begin position="34"/>
        <end position="371"/>
    </location>
</feature>
<comment type="similarity">
    <text evidence="1">Belongs to the metallo-dependent hydrolases superfamily. ACMSD family.</text>
</comment>
<dbReference type="InterPro" id="IPR032465">
    <property type="entry name" value="ACMSD"/>
</dbReference>
<feature type="chain" id="PRO_5002241976" description="6-methylsalicylate decarboxylase" evidence="9">
    <location>
        <begin position="21"/>
        <end position="371"/>
    </location>
</feature>
<accession>A0A0D2FMB1</accession>
<evidence type="ECO:0000256" key="2">
    <source>
        <dbReference type="ARBA" id="ARBA00022723"/>
    </source>
</evidence>
<dbReference type="GO" id="GO:0047596">
    <property type="term" value="F:6-methylsalicylate decarboxylase activity"/>
    <property type="evidence" value="ECO:0007669"/>
    <property type="project" value="UniProtKB-EC"/>
</dbReference>
<dbReference type="SUPFAM" id="SSF51556">
    <property type="entry name" value="Metallo-dependent hydrolases"/>
    <property type="match status" value="1"/>
</dbReference>
<reference evidence="11 12" key="1">
    <citation type="submission" date="2015-01" db="EMBL/GenBank/DDBJ databases">
        <title>The Genome Sequence of Rhinocladiella mackenzie CBS 650.93.</title>
        <authorList>
            <consortium name="The Broad Institute Genomics Platform"/>
            <person name="Cuomo C."/>
            <person name="de Hoog S."/>
            <person name="Gorbushina A."/>
            <person name="Stielow B."/>
            <person name="Teixiera M."/>
            <person name="Abouelleil A."/>
            <person name="Chapman S.B."/>
            <person name="Priest M."/>
            <person name="Young S.K."/>
            <person name="Wortman J."/>
            <person name="Nusbaum C."/>
            <person name="Birren B."/>
        </authorList>
    </citation>
    <scope>NUCLEOTIDE SEQUENCE [LARGE SCALE GENOMIC DNA]</scope>
    <source>
        <strain evidence="11 12">CBS 650.93</strain>
    </source>
</reference>
<dbReference type="OrthoDB" id="2832284at2759"/>
<comment type="catalytic activity">
    <reaction evidence="6">
        <text>6-methylsalicylate + H(+) = 3-methylphenol + CO2</text>
        <dbReference type="Rhea" id="RHEA:23112"/>
        <dbReference type="ChEBI" id="CHEBI:15378"/>
        <dbReference type="ChEBI" id="CHEBI:16526"/>
        <dbReference type="ChEBI" id="CHEBI:17231"/>
        <dbReference type="ChEBI" id="CHEBI:36658"/>
        <dbReference type="EC" id="4.1.1.52"/>
    </reaction>
    <physiologicalReaction direction="left-to-right" evidence="6">
        <dbReference type="Rhea" id="RHEA:23113"/>
    </physiologicalReaction>
</comment>
<dbReference type="PANTHER" id="PTHR21240">
    <property type="entry name" value="2-AMINO-3-CARBOXYLMUCONATE-6-SEMIALDEHYDE DECARBOXYLASE"/>
    <property type="match status" value="1"/>
</dbReference>
<gene>
    <name evidence="11" type="ORF">Z518_06662</name>
</gene>
<dbReference type="Proteomes" id="UP000053617">
    <property type="component" value="Unassembled WGS sequence"/>
</dbReference>
<dbReference type="GO" id="GO:0005829">
    <property type="term" value="C:cytosol"/>
    <property type="evidence" value="ECO:0007669"/>
    <property type="project" value="TreeGrafter"/>
</dbReference>
<dbReference type="PANTHER" id="PTHR21240:SF29">
    <property type="entry name" value="AMIDOHYDROLASE-RELATED DOMAIN-CONTAINING PROTEIN"/>
    <property type="match status" value="1"/>
</dbReference>
<evidence type="ECO:0000256" key="7">
    <source>
        <dbReference type="ARBA" id="ARBA00038889"/>
    </source>
</evidence>
<keyword evidence="3 8" id="KW-0210">Decarboxylase</keyword>
<proteinExistence type="inferred from homology"/>
<keyword evidence="4" id="KW-0862">Zinc</keyword>
<dbReference type="Gene3D" id="3.20.20.140">
    <property type="entry name" value="Metal-dependent hydrolases"/>
    <property type="match status" value="1"/>
</dbReference>
<evidence type="ECO:0000313" key="12">
    <source>
        <dbReference type="Proteomes" id="UP000053617"/>
    </source>
</evidence>
<dbReference type="VEuPathDB" id="FungiDB:Z518_06662"/>
<evidence type="ECO:0000256" key="5">
    <source>
        <dbReference type="ARBA" id="ARBA00023239"/>
    </source>
</evidence>
<evidence type="ECO:0000259" key="10">
    <source>
        <dbReference type="Pfam" id="PF04909"/>
    </source>
</evidence>
<dbReference type="EC" id="4.1.1.52" evidence="7"/>
<protein>
    <recommendedName>
        <fullName evidence="7">6-methylsalicylate decarboxylase</fullName>
        <ecNumber evidence="7">4.1.1.52</ecNumber>
    </recommendedName>
</protein>
<keyword evidence="12" id="KW-1185">Reference proteome</keyword>
<evidence type="ECO:0000256" key="6">
    <source>
        <dbReference type="ARBA" id="ARBA00036832"/>
    </source>
</evidence>
<keyword evidence="9" id="KW-0732">Signal</keyword>
<evidence type="ECO:0000313" key="11">
    <source>
        <dbReference type="EMBL" id="KIX03112.1"/>
    </source>
</evidence>
<keyword evidence="5 8" id="KW-0456">Lyase</keyword>
<dbReference type="RefSeq" id="XP_013270248.1">
    <property type="nucleotide sequence ID" value="XM_013414794.1"/>
</dbReference>
<dbReference type="GO" id="GO:0046872">
    <property type="term" value="F:metal ion binding"/>
    <property type="evidence" value="ECO:0007669"/>
    <property type="project" value="UniProtKB-KW"/>
</dbReference>
<evidence type="ECO:0000256" key="4">
    <source>
        <dbReference type="ARBA" id="ARBA00022833"/>
    </source>
</evidence>
<dbReference type="GeneID" id="25294733"/>
<dbReference type="EMBL" id="KN847479">
    <property type="protein sequence ID" value="KIX03112.1"/>
    <property type="molecule type" value="Genomic_DNA"/>
</dbReference>
<dbReference type="GO" id="GO:0019748">
    <property type="term" value="P:secondary metabolic process"/>
    <property type="evidence" value="ECO:0007669"/>
    <property type="project" value="TreeGrafter"/>
</dbReference>
<evidence type="ECO:0000256" key="9">
    <source>
        <dbReference type="SAM" id="SignalP"/>
    </source>
</evidence>
<dbReference type="InterPro" id="IPR032466">
    <property type="entry name" value="Metal_Hydrolase"/>
</dbReference>
<dbReference type="InterPro" id="IPR006680">
    <property type="entry name" value="Amidohydro-rel"/>
</dbReference>
<evidence type="ECO:0000256" key="1">
    <source>
        <dbReference type="ARBA" id="ARBA00005871"/>
    </source>
</evidence>
<keyword evidence="2" id="KW-0479">Metal-binding</keyword>
<sequence length="371" mass="40238">MRTSHWVAVEIASLVGFGTAHPASLVTGLATPKIDTHAHVYPDFYREAVIEAGWVPGPDGNPAPPAWNVSMHLAFMETNNVEKSIVSCSSPGTNLYPNDTTAGIALTKRFNDFTAGLKHQYPDKYGFFASLPLPDIEATLEEIDRALDVLNADGFVFLSNFAGLYHGDPKLKPVYDKLNARKAVIFIHPTIPCPASTPKAVVGTERLDYVAPLMGAYHAPTLEFIFDTTRTVSDIIMTGTATTYTNLKWIIPHCGSAIPSVLDRFVRIASLLGAKVGSDRTSVPFSVANATALLQKQFWFDLAGFAMGNQIYDMKRLFGPEKFLYGSDVPFTAPAGAVELTDEMNTTLPELFSDGEISAIYRGNAVGLLGL</sequence>
<name>A0A0D2FMB1_9EURO</name>
<feature type="signal peptide" evidence="9">
    <location>
        <begin position="1"/>
        <end position="20"/>
    </location>
</feature>